<evidence type="ECO:0000256" key="1">
    <source>
        <dbReference type="ARBA" id="ARBA00004141"/>
    </source>
</evidence>
<evidence type="ECO:0000256" key="10">
    <source>
        <dbReference type="ARBA" id="ARBA00023180"/>
    </source>
</evidence>
<evidence type="ECO:0000313" key="19">
    <source>
        <dbReference type="Proteomes" id="UP001148838"/>
    </source>
</evidence>
<evidence type="ECO:0000256" key="13">
    <source>
        <dbReference type="ARBA" id="ARBA00023303"/>
    </source>
</evidence>
<feature type="transmembrane region" description="Helical" evidence="15">
    <location>
        <begin position="514"/>
        <end position="535"/>
    </location>
</feature>
<evidence type="ECO:0000256" key="5">
    <source>
        <dbReference type="ARBA" id="ARBA00022989"/>
    </source>
</evidence>
<dbReference type="InterPro" id="IPR028082">
    <property type="entry name" value="Peripla_BP_I"/>
</dbReference>
<dbReference type="SUPFAM" id="SSF53822">
    <property type="entry name" value="Periplasmic binding protein-like I"/>
    <property type="match status" value="1"/>
</dbReference>
<proteinExistence type="inferred from homology"/>
<evidence type="ECO:0000256" key="7">
    <source>
        <dbReference type="ARBA" id="ARBA00023065"/>
    </source>
</evidence>
<keyword evidence="12" id="KW-1071">Ligand-gated ion channel</keyword>
<gene>
    <name evidence="18" type="ORF">ANN_03894</name>
</gene>
<accession>A0ABQ8U299</accession>
<dbReference type="Pfam" id="PF10613">
    <property type="entry name" value="Lig_chan-Glu_bd"/>
    <property type="match status" value="1"/>
</dbReference>
<evidence type="ECO:0000256" key="4">
    <source>
        <dbReference type="ARBA" id="ARBA00022692"/>
    </source>
</evidence>
<dbReference type="Gene3D" id="1.10.287.70">
    <property type="match status" value="1"/>
</dbReference>
<organism evidence="18 19">
    <name type="scientific">Periplaneta americana</name>
    <name type="common">American cockroach</name>
    <name type="synonym">Blatta americana</name>
    <dbReference type="NCBI Taxonomy" id="6978"/>
    <lineage>
        <taxon>Eukaryota</taxon>
        <taxon>Metazoa</taxon>
        <taxon>Ecdysozoa</taxon>
        <taxon>Arthropoda</taxon>
        <taxon>Hexapoda</taxon>
        <taxon>Insecta</taxon>
        <taxon>Pterygota</taxon>
        <taxon>Neoptera</taxon>
        <taxon>Polyneoptera</taxon>
        <taxon>Dictyoptera</taxon>
        <taxon>Blattodea</taxon>
        <taxon>Blattoidea</taxon>
        <taxon>Blattidae</taxon>
        <taxon>Blattinae</taxon>
        <taxon>Periplaneta</taxon>
    </lineage>
</organism>
<evidence type="ECO:0000256" key="12">
    <source>
        <dbReference type="ARBA" id="ARBA00023286"/>
    </source>
</evidence>
<dbReference type="SUPFAM" id="SSF53850">
    <property type="entry name" value="Periplasmic binding protein-like II"/>
    <property type="match status" value="1"/>
</dbReference>
<keyword evidence="4 15" id="KW-0812">Transmembrane</keyword>
<evidence type="ECO:0000256" key="15">
    <source>
        <dbReference type="SAM" id="Phobius"/>
    </source>
</evidence>
<feature type="domain" description="Ionotropic glutamate receptor L-glutamate and glycine-binding" evidence="17">
    <location>
        <begin position="401"/>
        <end position="462"/>
    </location>
</feature>
<keyword evidence="5 15" id="KW-1133">Transmembrane helix</keyword>
<evidence type="ECO:0000256" key="14">
    <source>
        <dbReference type="ARBA" id="ARBA00034100"/>
    </source>
</evidence>
<feature type="domain" description="Ionotropic glutamate receptor C-terminal" evidence="16">
    <location>
        <begin position="391"/>
        <end position="750"/>
    </location>
</feature>
<keyword evidence="8 15" id="KW-0472">Membrane</keyword>
<evidence type="ECO:0000256" key="2">
    <source>
        <dbReference type="ARBA" id="ARBA00008685"/>
    </source>
</evidence>
<evidence type="ECO:0000259" key="17">
    <source>
        <dbReference type="SMART" id="SM00918"/>
    </source>
</evidence>
<keyword evidence="13" id="KW-0407">Ion channel</keyword>
<feature type="transmembrane region" description="Helical" evidence="15">
    <location>
        <begin position="766"/>
        <end position="789"/>
    </location>
</feature>
<evidence type="ECO:0000256" key="3">
    <source>
        <dbReference type="ARBA" id="ARBA00022448"/>
    </source>
</evidence>
<keyword evidence="9" id="KW-0675">Receptor</keyword>
<dbReference type="EMBL" id="JAJSOF020000001">
    <property type="protein sequence ID" value="KAJ4452361.1"/>
    <property type="molecule type" value="Genomic_DNA"/>
</dbReference>
<evidence type="ECO:0000256" key="6">
    <source>
        <dbReference type="ARBA" id="ARBA00023018"/>
    </source>
</evidence>
<sequence length="814" mass="89909">MWFSDMKLGGLFLPDAYEEENMFRQAVDKMASSVQMEAVMETVTSHDSLQASQAVCRLMAQGVAAVFMPHSGPTLPHVSSVCDSMQVPLVGTGSDDPGFLINLRLPPGALGQLCEDLVAEWQWRDFTLLYERPADLAPLAPLLQTPGRRFTLRQLDPLGVDHRTVLRATRRSGRLNVVLHCSAEKLPRVLLQAQQVGLLTGDHKFLVTSLVSVNKLQASLVRKQNFLFSFVDLQTLDLEPFQHADSSIVGLRMVDNLTQKMPRNLTVSDVGLNHDTIGAALMHDGVVALAHALQQLDLEFDALDCDADNETGYADFIADFLNTTTDAGPGLSGTLQFGEDGYRAGAQVQVVKLLEGGLAPLGTWRQGAGLNLSFPLEPIGETHNDTLRGRHLTVLTVLSAPYCMIKSASLEGNDRYEGFAVELVDKLAKMIGFTYELRLMSHHGLFDPQTNRWTGMMGEMQAKRADMAVADMTITSERYSAVTFTTPFINTGISILYYRPRIHNAFSFLTLFRWQVWLAIAVSYVGVSLAFYVLARLSPFERRSPQDDTEFTLLNSLWFAVGSLRPLGCGVMPRALSMRVLALVWWHFVALLVASYVAGLVALLLSSASKAVDLPFSNVMELHQKTSIKYGGVRGGSTVQFFRDSQDYAYQQMFTAMTTQRGVLTASIAEGVDRVRAERGDYAFLTDSLSIEYAVMCEPDLVQVGGLLDYKGYGIALPLGSRYRKELDGGLLRLKATGELLTMKTRWWLDACGTVPPDIRAEGLQWANVCCAFLMLAVVSVVALAIAYWERMRTSLEDDKSEKNDKMPESSTAL</sequence>
<evidence type="ECO:0000256" key="9">
    <source>
        <dbReference type="ARBA" id="ARBA00023170"/>
    </source>
</evidence>
<keyword evidence="11" id="KW-0628">Postsynaptic cell membrane</keyword>
<dbReference type="Gene3D" id="3.40.190.10">
    <property type="entry name" value="Periplasmic binding protein-like II"/>
    <property type="match status" value="1"/>
</dbReference>
<keyword evidence="3" id="KW-0813">Transport</keyword>
<dbReference type="SMART" id="SM00079">
    <property type="entry name" value="PBPe"/>
    <property type="match status" value="1"/>
</dbReference>
<evidence type="ECO:0000259" key="16">
    <source>
        <dbReference type="SMART" id="SM00079"/>
    </source>
</evidence>
<dbReference type="InterPro" id="IPR019594">
    <property type="entry name" value="Glu/Gly-bd"/>
</dbReference>
<dbReference type="CDD" id="cd13714">
    <property type="entry name" value="PBP2_iGluR_Kainate"/>
    <property type="match status" value="1"/>
</dbReference>
<keyword evidence="19" id="KW-1185">Reference proteome</keyword>
<evidence type="ECO:0000313" key="18">
    <source>
        <dbReference type="EMBL" id="KAJ4452361.1"/>
    </source>
</evidence>
<dbReference type="InterPro" id="IPR001320">
    <property type="entry name" value="Iontro_rcpt_C"/>
</dbReference>
<name>A0ABQ8U299_PERAM</name>
<dbReference type="InterPro" id="IPR015683">
    <property type="entry name" value="Ionotropic_Glu_rcpt"/>
</dbReference>
<comment type="similarity">
    <text evidence="2">Belongs to the glutamate-gated ion channel (TC 1.A.10.1) family.</text>
</comment>
<dbReference type="Pfam" id="PF00060">
    <property type="entry name" value="Lig_chan"/>
    <property type="match status" value="1"/>
</dbReference>
<dbReference type="PANTHER" id="PTHR18966">
    <property type="entry name" value="IONOTROPIC GLUTAMATE RECEPTOR"/>
    <property type="match status" value="1"/>
</dbReference>
<feature type="transmembrane region" description="Helical" evidence="15">
    <location>
        <begin position="580"/>
        <end position="605"/>
    </location>
</feature>
<dbReference type="Pfam" id="PF01094">
    <property type="entry name" value="ANF_receptor"/>
    <property type="match status" value="1"/>
</dbReference>
<dbReference type="Gene3D" id="3.40.50.2300">
    <property type="match status" value="2"/>
</dbReference>
<reference evidence="18 19" key="1">
    <citation type="journal article" date="2022" name="Allergy">
        <title>Genome assembly and annotation of Periplaneta americana reveal a comprehensive cockroach allergen profile.</title>
        <authorList>
            <person name="Wang L."/>
            <person name="Xiong Q."/>
            <person name="Saelim N."/>
            <person name="Wang L."/>
            <person name="Nong W."/>
            <person name="Wan A.T."/>
            <person name="Shi M."/>
            <person name="Liu X."/>
            <person name="Cao Q."/>
            <person name="Hui J.H.L."/>
            <person name="Sookrung N."/>
            <person name="Leung T.F."/>
            <person name="Tungtrongchitr A."/>
            <person name="Tsui S.K.W."/>
        </authorList>
    </citation>
    <scope>NUCLEOTIDE SEQUENCE [LARGE SCALE GENOMIC DNA]</scope>
    <source>
        <strain evidence="18">PWHHKU_190912</strain>
    </source>
</reference>
<keyword evidence="6" id="KW-0770">Synapse</keyword>
<comment type="caution">
    <text evidence="18">The sequence shown here is derived from an EMBL/GenBank/DDBJ whole genome shotgun (WGS) entry which is preliminary data.</text>
</comment>
<dbReference type="InterPro" id="IPR001828">
    <property type="entry name" value="ANF_lig-bd_rcpt"/>
</dbReference>
<dbReference type="SMART" id="SM00918">
    <property type="entry name" value="Lig_chan-Glu_bd"/>
    <property type="match status" value="1"/>
</dbReference>
<evidence type="ECO:0000256" key="8">
    <source>
        <dbReference type="ARBA" id="ARBA00023136"/>
    </source>
</evidence>
<protein>
    <submittedName>
        <fullName evidence="18">Uncharacterized protein</fullName>
    </submittedName>
</protein>
<dbReference type="Proteomes" id="UP001148838">
    <property type="component" value="Unassembled WGS sequence"/>
</dbReference>
<evidence type="ECO:0000256" key="11">
    <source>
        <dbReference type="ARBA" id="ARBA00023257"/>
    </source>
</evidence>
<keyword evidence="7" id="KW-0406">Ion transport</keyword>
<keyword evidence="10" id="KW-0325">Glycoprotein</keyword>
<comment type="subcellular location">
    <subcellularLocation>
        <location evidence="1">Membrane</location>
        <topology evidence="1">Multi-pass membrane protein</topology>
    </subcellularLocation>
    <subcellularLocation>
        <location evidence="14">Postsynaptic cell membrane</location>
    </subcellularLocation>
</comment>